<dbReference type="AlphaFoldDB" id="A0A059XRK3"/>
<dbReference type="KEGG" id="lfp:Y981_12080"/>
<dbReference type="HOGENOM" id="CLU_203182_0_0_0"/>
<protein>
    <submittedName>
        <fullName evidence="1">Uncharacterized protein</fullName>
    </submittedName>
</protein>
<reference evidence="2" key="1">
    <citation type="submission" date="2014-02" db="EMBL/GenBank/DDBJ databases">
        <title>Complete genome sequence and comparative genomic analysis of the nitrogen-fixing bacterium Leptospirillum ferriphilum YSK.</title>
        <authorList>
            <person name="Guo X."/>
            <person name="Yin H."/>
            <person name="Liang Y."/>
            <person name="Hu Q."/>
            <person name="Ma L."/>
            <person name="Xiao Y."/>
            <person name="Zhang X."/>
            <person name="Qiu G."/>
            <person name="Liu X."/>
        </authorList>
    </citation>
    <scope>NUCLEOTIDE SEQUENCE [LARGE SCALE GENOMIC DNA]</scope>
    <source>
        <strain evidence="2">YSK</strain>
    </source>
</reference>
<proteinExistence type="predicted"/>
<organism evidence="1 2">
    <name type="scientific">Leptospirillum ferriphilum YSK</name>
    <dbReference type="NCBI Taxonomy" id="1441628"/>
    <lineage>
        <taxon>Bacteria</taxon>
        <taxon>Pseudomonadati</taxon>
        <taxon>Nitrospirota</taxon>
        <taxon>Nitrospiria</taxon>
        <taxon>Nitrospirales</taxon>
        <taxon>Nitrospiraceae</taxon>
        <taxon>Leptospirillum</taxon>
    </lineage>
</organism>
<accession>A0A059XRK3</accession>
<name>A0A059XRK3_9BACT</name>
<reference evidence="1 2" key="2">
    <citation type="journal article" date="2015" name="Biomed. Res. Int.">
        <title>Effects of Arsenite Resistance on the Growth and Functional Gene Expression of Leptospirillum ferriphilum and Acidithiobacillus thiooxidans in Pure Culture and Coculture.</title>
        <authorList>
            <person name="Jiang H."/>
            <person name="Liang Y."/>
            <person name="Yin H."/>
            <person name="Xiao Y."/>
            <person name="Guo X."/>
            <person name="Xu Y."/>
            <person name="Hu Q."/>
            <person name="Liu H."/>
            <person name="Liu X."/>
        </authorList>
    </citation>
    <scope>NUCLEOTIDE SEQUENCE [LARGE SCALE GENOMIC DNA]</scope>
    <source>
        <strain evidence="1 2">YSK</strain>
    </source>
</reference>
<dbReference type="EMBL" id="CP007243">
    <property type="protein sequence ID" value="AIA31204.1"/>
    <property type="molecule type" value="Genomic_DNA"/>
</dbReference>
<evidence type="ECO:0000313" key="1">
    <source>
        <dbReference type="EMBL" id="AIA31204.1"/>
    </source>
</evidence>
<sequence length="62" mass="7011">MSFTGDIRKMWTDSKPVFFILSGAVFLFVLLLLSMLWGVFGQDTFKAHTVLPAVHPQDNKNP</sequence>
<keyword evidence="2" id="KW-1185">Reference proteome</keyword>
<dbReference type="Proteomes" id="UP000027059">
    <property type="component" value="Chromosome"/>
</dbReference>
<gene>
    <name evidence="1" type="ORF">Y981_12080</name>
</gene>
<evidence type="ECO:0000313" key="2">
    <source>
        <dbReference type="Proteomes" id="UP000027059"/>
    </source>
</evidence>